<organism evidence="1">
    <name type="scientific">marine sediment metagenome</name>
    <dbReference type="NCBI Taxonomy" id="412755"/>
    <lineage>
        <taxon>unclassified sequences</taxon>
        <taxon>metagenomes</taxon>
        <taxon>ecological metagenomes</taxon>
    </lineage>
</organism>
<gene>
    <name evidence="1" type="ORF">LCGC14_2583090</name>
</gene>
<name>A0A0F9B1V6_9ZZZZ</name>
<dbReference type="AlphaFoldDB" id="A0A0F9B1V6"/>
<accession>A0A0F9B1V6</accession>
<comment type="caution">
    <text evidence="1">The sequence shown here is derived from an EMBL/GenBank/DDBJ whole genome shotgun (WGS) entry which is preliminary data.</text>
</comment>
<evidence type="ECO:0000313" key="1">
    <source>
        <dbReference type="EMBL" id="KKL07732.1"/>
    </source>
</evidence>
<sequence length="27" mass="2634">MTAALHGKEAVFASATTAAAACIENAL</sequence>
<proteinExistence type="predicted"/>
<reference evidence="1" key="1">
    <citation type="journal article" date="2015" name="Nature">
        <title>Complex archaea that bridge the gap between prokaryotes and eukaryotes.</title>
        <authorList>
            <person name="Spang A."/>
            <person name="Saw J.H."/>
            <person name="Jorgensen S.L."/>
            <person name="Zaremba-Niedzwiedzka K."/>
            <person name="Martijn J."/>
            <person name="Lind A.E."/>
            <person name="van Eijk R."/>
            <person name="Schleper C."/>
            <person name="Guy L."/>
            <person name="Ettema T.J."/>
        </authorList>
    </citation>
    <scope>NUCLEOTIDE SEQUENCE</scope>
</reference>
<feature type="non-terminal residue" evidence="1">
    <location>
        <position position="27"/>
    </location>
</feature>
<protein>
    <submittedName>
        <fullName evidence="1">Uncharacterized protein</fullName>
    </submittedName>
</protein>
<dbReference type="EMBL" id="LAZR01043168">
    <property type="protein sequence ID" value="KKL07732.1"/>
    <property type="molecule type" value="Genomic_DNA"/>
</dbReference>